<keyword evidence="7" id="KW-0732">Signal</keyword>
<dbReference type="PANTHER" id="PTHR33619">
    <property type="entry name" value="POLYSACCHARIDE EXPORT PROTEIN GFCE-RELATED"/>
    <property type="match status" value="1"/>
</dbReference>
<evidence type="ECO:0000256" key="6">
    <source>
        <dbReference type="ARBA" id="ARBA00022692"/>
    </source>
</evidence>
<dbReference type="GO" id="GO:0006811">
    <property type="term" value="P:monoatomic ion transport"/>
    <property type="evidence" value="ECO:0007669"/>
    <property type="project" value="UniProtKB-KW"/>
</dbReference>
<keyword evidence="12" id="KW-0564">Palmitate</keyword>
<dbReference type="GO" id="GO:0009279">
    <property type="term" value="C:cell outer membrane"/>
    <property type="evidence" value="ECO:0007669"/>
    <property type="project" value="UniProtKB-SubCell"/>
</dbReference>
<protein>
    <submittedName>
        <fullName evidence="18">Polysaccharide export outer membrane protein</fullName>
    </submittedName>
</protein>
<evidence type="ECO:0000256" key="4">
    <source>
        <dbReference type="ARBA" id="ARBA00022452"/>
    </source>
</evidence>
<evidence type="ECO:0000256" key="5">
    <source>
        <dbReference type="ARBA" id="ARBA00022597"/>
    </source>
</evidence>
<comment type="similarity">
    <text evidence="2">Belongs to the BexD/CtrA/VexA family.</text>
</comment>
<evidence type="ECO:0000256" key="15">
    <source>
        <dbReference type="SAM" id="MobiDB-lite"/>
    </source>
</evidence>
<dbReference type="PROSITE" id="PS51257">
    <property type="entry name" value="PROKAR_LIPOPROTEIN"/>
    <property type="match status" value="1"/>
</dbReference>
<reference evidence="19" key="1">
    <citation type="submission" date="2016-11" db="EMBL/GenBank/DDBJ databases">
        <authorList>
            <person name="Varghese N."/>
            <person name="Submissions S."/>
        </authorList>
    </citation>
    <scope>NUCLEOTIDE SEQUENCE [LARGE SCALE GENOMIC DNA]</scope>
    <source>
        <strain evidence="19">DSM 29440</strain>
    </source>
</reference>
<evidence type="ECO:0000259" key="16">
    <source>
        <dbReference type="Pfam" id="PF02563"/>
    </source>
</evidence>
<dbReference type="GO" id="GO:0015159">
    <property type="term" value="F:polysaccharide transmembrane transporter activity"/>
    <property type="evidence" value="ECO:0007669"/>
    <property type="project" value="InterPro"/>
</dbReference>
<evidence type="ECO:0000313" key="18">
    <source>
        <dbReference type="EMBL" id="SIO02876.1"/>
    </source>
</evidence>
<evidence type="ECO:0000313" key="19">
    <source>
        <dbReference type="Proteomes" id="UP000184932"/>
    </source>
</evidence>
<keyword evidence="10" id="KW-0626">Porin</keyword>
<dbReference type="Gene3D" id="3.10.560.10">
    <property type="entry name" value="Outer membrane lipoprotein wza domain like"/>
    <property type="match status" value="2"/>
</dbReference>
<dbReference type="InterPro" id="IPR003715">
    <property type="entry name" value="Poly_export_N"/>
</dbReference>
<keyword evidence="13" id="KW-0998">Cell outer membrane</keyword>
<feature type="domain" description="Polysaccharide export protein N-terminal" evidence="16">
    <location>
        <begin position="101"/>
        <end position="187"/>
    </location>
</feature>
<organism evidence="18 19">
    <name type="scientific">Vannielia litorea</name>
    <dbReference type="NCBI Taxonomy" id="1217970"/>
    <lineage>
        <taxon>Bacteria</taxon>
        <taxon>Pseudomonadati</taxon>
        <taxon>Pseudomonadota</taxon>
        <taxon>Alphaproteobacteria</taxon>
        <taxon>Rhodobacterales</taxon>
        <taxon>Paracoccaceae</taxon>
        <taxon>Vannielia</taxon>
    </lineage>
</organism>
<accession>A0A1N6G5Q1</accession>
<dbReference type="OrthoDB" id="9808421at2"/>
<dbReference type="InterPro" id="IPR054765">
    <property type="entry name" value="SLBB_dom"/>
</dbReference>
<evidence type="ECO:0000256" key="2">
    <source>
        <dbReference type="ARBA" id="ARBA00009450"/>
    </source>
</evidence>
<dbReference type="STRING" id="1217970.SAMN05444002_2228"/>
<keyword evidence="4" id="KW-1134">Transmembrane beta strand</keyword>
<evidence type="ECO:0000256" key="9">
    <source>
        <dbReference type="ARBA" id="ARBA00023065"/>
    </source>
</evidence>
<feature type="compositionally biased region" description="Polar residues" evidence="15">
    <location>
        <begin position="84"/>
        <end position="93"/>
    </location>
</feature>
<proteinExistence type="inferred from homology"/>
<feature type="domain" description="SLBB" evidence="17">
    <location>
        <begin position="193"/>
        <end position="271"/>
    </location>
</feature>
<comment type="subcellular location">
    <subcellularLocation>
        <location evidence="1">Cell outer membrane</location>
        <topology evidence="1">Multi-pass membrane protein</topology>
    </subcellularLocation>
</comment>
<dbReference type="GO" id="GO:0015288">
    <property type="term" value="F:porin activity"/>
    <property type="evidence" value="ECO:0007669"/>
    <property type="project" value="UniProtKB-KW"/>
</dbReference>
<keyword evidence="6" id="KW-0812">Transmembrane</keyword>
<dbReference type="Proteomes" id="UP000184932">
    <property type="component" value="Unassembled WGS sequence"/>
</dbReference>
<keyword evidence="5" id="KW-0762">Sugar transport</keyword>
<name>A0A1N6G5Q1_9RHOB</name>
<evidence type="ECO:0000256" key="8">
    <source>
        <dbReference type="ARBA" id="ARBA00023047"/>
    </source>
</evidence>
<evidence type="ECO:0000256" key="1">
    <source>
        <dbReference type="ARBA" id="ARBA00004571"/>
    </source>
</evidence>
<keyword evidence="19" id="KW-1185">Reference proteome</keyword>
<keyword evidence="9" id="KW-0406">Ion transport</keyword>
<evidence type="ECO:0000256" key="7">
    <source>
        <dbReference type="ARBA" id="ARBA00022729"/>
    </source>
</evidence>
<evidence type="ECO:0000256" key="13">
    <source>
        <dbReference type="ARBA" id="ARBA00023237"/>
    </source>
</evidence>
<dbReference type="RefSeq" id="WP_084193003.1">
    <property type="nucleotide sequence ID" value="NZ_FSRL01000001.1"/>
</dbReference>
<evidence type="ECO:0000256" key="3">
    <source>
        <dbReference type="ARBA" id="ARBA00022448"/>
    </source>
</evidence>
<feature type="region of interest" description="Disordered" evidence="15">
    <location>
        <begin position="72"/>
        <end position="97"/>
    </location>
</feature>
<evidence type="ECO:0000256" key="11">
    <source>
        <dbReference type="ARBA" id="ARBA00023136"/>
    </source>
</evidence>
<keyword evidence="14" id="KW-0449">Lipoprotein</keyword>
<keyword evidence="3" id="KW-0813">Transport</keyword>
<dbReference type="GO" id="GO:0046930">
    <property type="term" value="C:pore complex"/>
    <property type="evidence" value="ECO:0007669"/>
    <property type="project" value="UniProtKB-KW"/>
</dbReference>
<evidence type="ECO:0000256" key="14">
    <source>
        <dbReference type="ARBA" id="ARBA00023288"/>
    </source>
</evidence>
<dbReference type="EMBL" id="FSRL01000001">
    <property type="protein sequence ID" value="SIO02876.1"/>
    <property type="molecule type" value="Genomic_DNA"/>
</dbReference>
<keyword evidence="8" id="KW-0625">Polysaccharide transport</keyword>
<dbReference type="Pfam" id="PF02563">
    <property type="entry name" value="Poly_export"/>
    <property type="match status" value="1"/>
</dbReference>
<dbReference type="PANTHER" id="PTHR33619:SF3">
    <property type="entry name" value="POLYSACCHARIDE EXPORT PROTEIN GFCE-RELATED"/>
    <property type="match status" value="1"/>
</dbReference>
<keyword evidence="11" id="KW-0472">Membrane</keyword>
<sequence length="453" mass="49173">MRRFGMIGLCVVLAACGTAYQSPKVRGGLTDGTRVRVVPVNAETTLLANRSQYDPRTLPAIFSTGAGAGGGLRSSGALPDPVFEQTSPPSSLETRLPPQADPGPYAIGVGDVILLATPKAGGTVEELSGLLAAQNARQGYTVQDDGSVNIPSVGRVRIAGMTVEEAEAELFQRMVQSQIDPTFSLEIAEFNSQKVSVGGAVSNPAVASIRLTPLYLDQALAAAGGVTAKDLDYASIRIYREGALYQIPLREFYARSGLKRIRLIDGDSIFVDTEYELDQAQSYFEQQITLAGFRSQQRRDALSELSTEIAIRRDALNEARQNYRAQVEFDAVDRDYVYLTGEVERQARFPLPLGRQASLADALFEGAGGIPLETGNVREIYVLRASDDPREFGAVTAWHLDGRNAANFTLAAKFELRPDDVIFVAEQPVTRWNRVVRQITPSLITTGARAWAN</sequence>
<gene>
    <name evidence="18" type="ORF">SAMN05444002_2228</name>
</gene>
<dbReference type="AlphaFoldDB" id="A0A1N6G5Q1"/>
<evidence type="ECO:0000256" key="12">
    <source>
        <dbReference type="ARBA" id="ARBA00023139"/>
    </source>
</evidence>
<dbReference type="Gene3D" id="3.30.1950.10">
    <property type="entry name" value="wza like domain"/>
    <property type="match status" value="1"/>
</dbReference>
<dbReference type="Pfam" id="PF22461">
    <property type="entry name" value="SLBB_2"/>
    <property type="match status" value="1"/>
</dbReference>
<evidence type="ECO:0000256" key="10">
    <source>
        <dbReference type="ARBA" id="ARBA00023114"/>
    </source>
</evidence>
<dbReference type="InterPro" id="IPR049712">
    <property type="entry name" value="Poly_export"/>
</dbReference>
<evidence type="ECO:0000259" key="17">
    <source>
        <dbReference type="Pfam" id="PF22461"/>
    </source>
</evidence>